<dbReference type="SUPFAM" id="SSF141072">
    <property type="entry name" value="CalX-like"/>
    <property type="match status" value="1"/>
</dbReference>
<dbReference type="Proteomes" id="UP000523955">
    <property type="component" value="Unassembled WGS sequence"/>
</dbReference>
<dbReference type="InterPro" id="IPR003644">
    <property type="entry name" value="Calx_beta"/>
</dbReference>
<dbReference type="GO" id="GO:0016020">
    <property type="term" value="C:membrane"/>
    <property type="evidence" value="ECO:0007669"/>
    <property type="project" value="InterPro"/>
</dbReference>
<dbReference type="Pfam" id="PF03160">
    <property type="entry name" value="Calx-beta"/>
    <property type="match status" value="1"/>
</dbReference>
<feature type="signal peptide" evidence="4">
    <location>
        <begin position="1"/>
        <end position="27"/>
    </location>
</feature>
<sequence>MRTTRLLLPTATAVLVTGLLVAAPAHAAPDDRAGGPRTNLAPTRVDLGTLGGATSSVSAVSGTVVVGSAEKASGRSHAFAYDLAASRPHMIDLGTLGGATSSAGAVTGSIVVGTSETGGDYSHAFAYDLAADRPHMVDLGSIRGHSVPTLVDGSVVVGEFGVPGADRDGAFAYDLAADDPHMIDLGSLGGQDTHARALDGSVVVGFSEAANGTWHAFAYDLAADDPHMIDLGNLGGASDLADAVDVDGSIVVGYAGAPSGNQQHAFAYDLSADQPHMTDLGTLEGGPDSSASAIHGTVVTGMARTAAGDFRAFSYDLAAADPVMRGLGADGVDTFITDAEAGVVVGDETNYRMDFKHKKNRAVAFDLADGGRRIDLGTVPGGESSAVATSGVDGDLVLGYWNDTLDQRGNPRNRHPFVYDLSADRPRLVDIDTYDSGAEVVGLDGTVAVGTTQHRQGRRATAWILRRTTRPVIAFRSLDQVVEEGARRATVKVTRYGRTDRAVTVRYRTQNGVARAGQDFRATSGTLRFGRGVTTRTITVRILDDRRREPEEGLLLRLSSPGGGALLGTPDFAHLRIQPSDR</sequence>
<dbReference type="InterPro" id="IPR038081">
    <property type="entry name" value="CalX-like_sf"/>
</dbReference>
<feature type="chain" id="PRO_5031278885" description="Calx-beta domain-containing protein" evidence="4">
    <location>
        <begin position="28"/>
        <end position="582"/>
    </location>
</feature>
<evidence type="ECO:0000256" key="3">
    <source>
        <dbReference type="ARBA" id="ARBA00022837"/>
    </source>
</evidence>
<reference evidence="6 7" key="1">
    <citation type="submission" date="2020-08" db="EMBL/GenBank/DDBJ databases">
        <authorList>
            <person name="Seo M.-J."/>
        </authorList>
    </citation>
    <scope>NUCLEOTIDE SEQUENCE [LARGE SCALE GENOMIC DNA]</scope>
    <source>
        <strain evidence="6 7">KIGAM211</strain>
    </source>
</reference>
<evidence type="ECO:0000256" key="4">
    <source>
        <dbReference type="SAM" id="SignalP"/>
    </source>
</evidence>
<gene>
    <name evidence="6" type="ORF">H5V45_06160</name>
</gene>
<accession>A0A7X0REN9</accession>
<comment type="caution">
    <text evidence="6">The sequence shown here is derived from an EMBL/GenBank/DDBJ whole genome shotgun (WGS) entry which is preliminary data.</text>
</comment>
<keyword evidence="2" id="KW-0677">Repeat</keyword>
<name>A0A7X0REN9_9ACTN</name>
<evidence type="ECO:0000313" key="6">
    <source>
        <dbReference type="EMBL" id="MBB6626901.1"/>
    </source>
</evidence>
<dbReference type="GO" id="GO:0004930">
    <property type="term" value="F:G protein-coupled receptor activity"/>
    <property type="evidence" value="ECO:0007669"/>
    <property type="project" value="InterPro"/>
</dbReference>
<dbReference type="GO" id="GO:0001965">
    <property type="term" value="F:G-protein alpha-subunit binding"/>
    <property type="evidence" value="ECO:0007669"/>
    <property type="project" value="TreeGrafter"/>
</dbReference>
<dbReference type="GO" id="GO:0005737">
    <property type="term" value="C:cytoplasm"/>
    <property type="evidence" value="ECO:0007669"/>
    <property type="project" value="TreeGrafter"/>
</dbReference>
<proteinExistence type="predicted"/>
<evidence type="ECO:0000256" key="2">
    <source>
        <dbReference type="ARBA" id="ARBA00022737"/>
    </source>
</evidence>
<feature type="domain" description="Calx-beta" evidence="5">
    <location>
        <begin position="460"/>
        <end position="559"/>
    </location>
</feature>
<evidence type="ECO:0000259" key="5">
    <source>
        <dbReference type="SMART" id="SM00237"/>
    </source>
</evidence>
<dbReference type="PANTHER" id="PTHR46682:SF1">
    <property type="entry name" value="ADHESION G-PROTEIN COUPLED RECEPTOR V1"/>
    <property type="match status" value="1"/>
</dbReference>
<organism evidence="6 7">
    <name type="scientific">Nocardioides luti</name>
    <dbReference type="NCBI Taxonomy" id="2761101"/>
    <lineage>
        <taxon>Bacteria</taxon>
        <taxon>Bacillati</taxon>
        <taxon>Actinomycetota</taxon>
        <taxon>Actinomycetes</taxon>
        <taxon>Propionibacteriales</taxon>
        <taxon>Nocardioidaceae</taxon>
        <taxon>Nocardioides</taxon>
    </lineage>
</organism>
<dbReference type="AlphaFoldDB" id="A0A7X0REN9"/>
<keyword evidence="7" id="KW-1185">Reference proteome</keyword>
<dbReference type="RefSeq" id="WP_185252121.1">
    <property type="nucleotide sequence ID" value="NZ_JACKXE010000001.1"/>
</dbReference>
<keyword evidence="3" id="KW-0106">Calcium</keyword>
<dbReference type="InterPro" id="IPR014262">
    <property type="entry name" value="HAF_rpt"/>
</dbReference>
<dbReference type="NCBIfam" id="TIGR02913">
    <property type="entry name" value="HAF_rpt"/>
    <property type="match status" value="3"/>
</dbReference>
<dbReference type="SMART" id="SM00237">
    <property type="entry name" value="Calx_beta"/>
    <property type="match status" value="1"/>
</dbReference>
<dbReference type="PANTHER" id="PTHR46682">
    <property type="entry name" value="ADHESION G-PROTEIN COUPLED RECEPTOR V1"/>
    <property type="match status" value="1"/>
</dbReference>
<evidence type="ECO:0000313" key="7">
    <source>
        <dbReference type="Proteomes" id="UP000523955"/>
    </source>
</evidence>
<keyword evidence="1 4" id="KW-0732">Signal</keyword>
<dbReference type="Gene3D" id="2.60.40.2030">
    <property type="match status" value="1"/>
</dbReference>
<protein>
    <recommendedName>
        <fullName evidence="5">Calx-beta domain-containing protein</fullName>
    </recommendedName>
</protein>
<dbReference type="InterPro" id="IPR026919">
    <property type="entry name" value="ADGRV1"/>
</dbReference>
<evidence type="ECO:0000256" key="1">
    <source>
        <dbReference type="ARBA" id="ARBA00022729"/>
    </source>
</evidence>
<dbReference type="GO" id="GO:0010855">
    <property type="term" value="F:adenylate cyclase inhibitor activity"/>
    <property type="evidence" value="ECO:0007669"/>
    <property type="project" value="TreeGrafter"/>
</dbReference>
<dbReference type="GO" id="GO:0071277">
    <property type="term" value="P:cellular response to calcium ion"/>
    <property type="evidence" value="ECO:0007669"/>
    <property type="project" value="TreeGrafter"/>
</dbReference>
<dbReference type="EMBL" id="JACKXE010000001">
    <property type="protein sequence ID" value="MBB6626901.1"/>
    <property type="molecule type" value="Genomic_DNA"/>
</dbReference>